<dbReference type="GeneID" id="62153615"/>
<dbReference type="Proteomes" id="UP000710849">
    <property type="component" value="Unassembled WGS sequence"/>
</dbReference>
<keyword evidence="2" id="KW-1185">Reference proteome</keyword>
<evidence type="ECO:0000313" key="2">
    <source>
        <dbReference type="Proteomes" id="UP000710849"/>
    </source>
</evidence>
<proteinExistence type="predicted"/>
<comment type="caution">
    <text evidence="1">The sequence shown here is derived from an EMBL/GenBank/DDBJ whole genome shotgun (WGS) entry which is preliminary data.</text>
</comment>
<dbReference type="RefSeq" id="XP_038728588.1">
    <property type="nucleotide sequence ID" value="XM_038880542.1"/>
</dbReference>
<sequence>MARLKLAWPNPQFCPSAIMNAAQNFSYILISGVSTILINLPRTKDPSAYMSGRDHNSAPTFP</sequence>
<gene>
    <name evidence="1" type="ORF">EAE97_010027</name>
</gene>
<dbReference type="AlphaFoldDB" id="A0A9P5LP90"/>
<reference evidence="1 2" key="1">
    <citation type="journal article" date="2020" name="Genome Biol. Evol.">
        <title>Comparative genomics of Sclerotiniaceae.</title>
        <authorList>
            <person name="Valero Jimenez C.A."/>
            <person name="Steentjes M."/>
            <person name="Scholten O.E."/>
            <person name="Van Kan J.A.L."/>
        </authorList>
    </citation>
    <scope>NUCLEOTIDE SEQUENCE [LARGE SCALE GENOMIC DNA]</scope>
    <source>
        <strain evidence="1 2">MUCL 94</strain>
    </source>
</reference>
<evidence type="ECO:0000313" key="1">
    <source>
        <dbReference type="EMBL" id="KAF7927352.1"/>
    </source>
</evidence>
<accession>A0A9P5LP90</accession>
<organism evidence="1 2">
    <name type="scientific">Botrytis byssoidea</name>
    <dbReference type="NCBI Taxonomy" id="139641"/>
    <lineage>
        <taxon>Eukaryota</taxon>
        <taxon>Fungi</taxon>
        <taxon>Dikarya</taxon>
        <taxon>Ascomycota</taxon>
        <taxon>Pezizomycotina</taxon>
        <taxon>Leotiomycetes</taxon>
        <taxon>Helotiales</taxon>
        <taxon>Sclerotiniaceae</taxon>
        <taxon>Botrytis</taxon>
    </lineage>
</organism>
<protein>
    <submittedName>
        <fullName evidence="1">Uncharacterized protein</fullName>
    </submittedName>
</protein>
<dbReference type="EMBL" id="RCSW01000025">
    <property type="protein sequence ID" value="KAF7927352.1"/>
    <property type="molecule type" value="Genomic_DNA"/>
</dbReference>
<name>A0A9P5LP90_9HELO</name>